<dbReference type="STRING" id="690307.A0A1L9WYW6"/>
<dbReference type="OrthoDB" id="4937900at2759"/>
<evidence type="ECO:0000256" key="1">
    <source>
        <dbReference type="SAM" id="MobiDB-lite"/>
    </source>
</evidence>
<sequence length="420" mass="46534">MTDLLENKNVLTNHAYQLYYARKRLVRSQSPSTSSSLATDQADEVFYPKLSISPSSYPSRSDPHLSKSKPSSPRSSLTDPAVDCRSNEPEACTLGPCDLTLLARWCASTHRSLSLDGRNGSIWRSRIVREGMSYPPLLNSILALSALDMLYNCGRDSVQMPQHKQQHLRRLVILHWDRASAGLDNQINPARSGLPRNDSISLFALCNILIVLAFGHIRWSSCSPPPSSSSSSCRSAIVDFCYTVRQVRGSPEILVQLIDDVAQGELASLVRPEEASHRMMPNTFTLAIHALRNKAQVNKADPEARLDPSTSLIYSQAIDRLSSCLQYLTWSSRPGLLGLSWLLEIPAGFVDLALDQQPIALTILAHYCVVLYHLRSQWWMGNLGIQILKEISQLLGRDDRLGDIQWAIDAIAGDCDANAG</sequence>
<gene>
    <name evidence="2" type="ORF">ASPACDRAFT_1879885</name>
</gene>
<dbReference type="EMBL" id="KV878974">
    <property type="protein sequence ID" value="OJK01309.1"/>
    <property type="molecule type" value="Genomic_DNA"/>
</dbReference>
<evidence type="ECO:0000313" key="3">
    <source>
        <dbReference type="Proteomes" id="UP000184546"/>
    </source>
</evidence>
<feature type="region of interest" description="Disordered" evidence="1">
    <location>
        <begin position="54"/>
        <end position="82"/>
    </location>
</feature>
<dbReference type="VEuPathDB" id="FungiDB:ASPACDRAFT_1879885"/>
<dbReference type="PANTHER" id="PTHR47784:SF5">
    <property type="entry name" value="STEROL UPTAKE CONTROL PROTEIN 2"/>
    <property type="match status" value="1"/>
</dbReference>
<dbReference type="RefSeq" id="XP_020057648.1">
    <property type="nucleotide sequence ID" value="XM_020198184.1"/>
</dbReference>
<accession>A0A1L9WYW6</accession>
<reference evidence="3" key="1">
    <citation type="journal article" date="2017" name="Genome Biol.">
        <title>Comparative genomics reveals high biological diversity and specific adaptations in the industrially and medically important fungal genus Aspergillus.</title>
        <authorList>
            <person name="de Vries R.P."/>
            <person name="Riley R."/>
            <person name="Wiebenga A."/>
            <person name="Aguilar-Osorio G."/>
            <person name="Amillis S."/>
            <person name="Uchima C.A."/>
            <person name="Anderluh G."/>
            <person name="Asadollahi M."/>
            <person name="Askin M."/>
            <person name="Barry K."/>
            <person name="Battaglia E."/>
            <person name="Bayram O."/>
            <person name="Benocci T."/>
            <person name="Braus-Stromeyer S.A."/>
            <person name="Caldana C."/>
            <person name="Canovas D."/>
            <person name="Cerqueira G.C."/>
            <person name="Chen F."/>
            <person name="Chen W."/>
            <person name="Choi C."/>
            <person name="Clum A."/>
            <person name="Dos Santos R.A."/>
            <person name="Damasio A.R."/>
            <person name="Diallinas G."/>
            <person name="Emri T."/>
            <person name="Fekete E."/>
            <person name="Flipphi M."/>
            <person name="Freyberg S."/>
            <person name="Gallo A."/>
            <person name="Gournas C."/>
            <person name="Habgood R."/>
            <person name="Hainaut M."/>
            <person name="Harispe M.L."/>
            <person name="Henrissat B."/>
            <person name="Hilden K.S."/>
            <person name="Hope R."/>
            <person name="Hossain A."/>
            <person name="Karabika E."/>
            <person name="Karaffa L."/>
            <person name="Karanyi Z."/>
            <person name="Krasevec N."/>
            <person name="Kuo A."/>
            <person name="Kusch H."/>
            <person name="LaButti K."/>
            <person name="Lagendijk E.L."/>
            <person name="Lapidus A."/>
            <person name="Levasseur A."/>
            <person name="Lindquist E."/>
            <person name="Lipzen A."/>
            <person name="Logrieco A.F."/>
            <person name="MacCabe A."/>
            <person name="Maekelae M.R."/>
            <person name="Malavazi I."/>
            <person name="Melin P."/>
            <person name="Meyer V."/>
            <person name="Mielnichuk N."/>
            <person name="Miskei M."/>
            <person name="Molnar A.P."/>
            <person name="Mule G."/>
            <person name="Ngan C.Y."/>
            <person name="Orejas M."/>
            <person name="Orosz E."/>
            <person name="Ouedraogo J.P."/>
            <person name="Overkamp K.M."/>
            <person name="Park H.-S."/>
            <person name="Perrone G."/>
            <person name="Piumi F."/>
            <person name="Punt P.J."/>
            <person name="Ram A.F."/>
            <person name="Ramon A."/>
            <person name="Rauscher S."/>
            <person name="Record E."/>
            <person name="Riano-Pachon D.M."/>
            <person name="Robert V."/>
            <person name="Roehrig J."/>
            <person name="Ruller R."/>
            <person name="Salamov A."/>
            <person name="Salih N.S."/>
            <person name="Samson R.A."/>
            <person name="Sandor E."/>
            <person name="Sanguinetti M."/>
            <person name="Schuetze T."/>
            <person name="Sepcic K."/>
            <person name="Shelest E."/>
            <person name="Sherlock G."/>
            <person name="Sophianopoulou V."/>
            <person name="Squina F.M."/>
            <person name="Sun H."/>
            <person name="Susca A."/>
            <person name="Todd R.B."/>
            <person name="Tsang A."/>
            <person name="Unkles S.E."/>
            <person name="van de Wiele N."/>
            <person name="van Rossen-Uffink D."/>
            <person name="Oliveira J.V."/>
            <person name="Vesth T.C."/>
            <person name="Visser J."/>
            <person name="Yu J.-H."/>
            <person name="Zhou M."/>
            <person name="Andersen M.R."/>
            <person name="Archer D.B."/>
            <person name="Baker S.E."/>
            <person name="Benoit I."/>
            <person name="Brakhage A.A."/>
            <person name="Braus G.H."/>
            <person name="Fischer R."/>
            <person name="Frisvad J.C."/>
            <person name="Goldman G.H."/>
            <person name="Houbraken J."/>
            <person name="Oakley B."/>
            <person name="Pocsi I."/>
            <person name="Scazzocchio C."/>
            <person name="Seiboth B."/>
            <person name="vanKuyk P.A."/>
            <person name="Wortman J."/>
            <person name="Dyer P.S."/>
            <person name="Grigoriev I.V."/>
        </authorList>
    </citation>
    <scope>NUCLEOTIDE SEQUENCE [LARGE SCALE GENOMIC DNA]</scope>
    <source>
        <strain evidence="3">ATCC 16872 / CBS 172.66 / WB 5094</strain>
    </source>
</reference>
<dbReference type="PANTHER" id="PTHR47784">
    <property type="entry name" value="STEROL UPTAKE CONTROL PROTEIN 2"/>
    <property type="match status" value="1"/>
</dbReference>
<evidence type="ECO:0000313" key="2">
    <source>
        <dbReference type="EMBL" id="OJK01309.1"/>
    </source>
</evidence>
<proteinExistence type="predicted"/>
<name>A0A1L9WYW6_ASPA1</name>
<protein>
    <recommendedName>
        <fullName evidence="4">Zn(II)2Cys6 transcription factor</fullName>
    </recommendedName>
</protein>
<dbReference type="OMA" id="WATDIVG"/>
<dbReference type="Proteomes" id="UP000184546">
    <property type="component" value="Unassembled WGS sequence"/>
</dbReference>
<keyword evidence="3" id="KW-1185">Reference proteome</keyword>
<organism evidence="2 3">
    <name type="scientific">Aspergillus aculeatus (strain ATCC 16872 / CBS 172.66 / WB 5094)</name>
    <dbReference type="NCBI Taxonomy" id="690307"/>
    <lineage>
        <taxon>Eukaryota</taxon>
        <taxon>Fungi</taxon>
        <taxon>Dikarya</taxon>
        <taxon>Ascomycota</taxon>
        <taxon>Pezizomycotina</taxon>
        <taxon>Eurotiomycetes</taxon>
        <taxon>Eurotiomycetidae</taxon>
        <taxon>Eurotiales</taxon>
        <taxon>Aspergillaceae</taxon>
        <taxon>Aspergillus</taxon>
        <taxon>Aspergillus subgen. Circumdati</taxon>
    </lineage>
</organism>
<dbReference type="GeneID" id="30971998"/>
<evidence type="ECO:0008006" key="4">
    <source>
        <dbReference type="Google" id="ProtNLM"/>
    </source>
</evidence>
<dbReference type="GO" id="GO:0001228">
    <property type="term" value="F:DNA-binding transcription activator activity, RNA polymerase II-specific"/>
    <property type="evidence" value="ECO:0007669"/>
    <property type="project" value="TreeGrafter"/>
</dbReference>
<dbReference type="InterPro" id="IPR053157">
    <property type="entry name" value="Sterol_Uptake_Regulator"/>
</dbReference>
<dbReference type="AlphaFoldDB" id="A0A1L9WYW6"/>